<dbReference type="GO" id="GO:0003824">
    <property type="term" value="F:catalytic activity"/>
    <property type="evidence" value="ECO:0007669"/>
    <property type="project" value="UniProtKB-ARBA"/>
</dbReference>
<comment type="caution">
    <text evidence="2">The sequence shown here is derived from an EMBL/GenBank/DDBJ whole genome shotgun (WGS) entry which is preliminary data.</text>
</comment>
<protein>
    <submittedName>
        <fullName evidence="2">Enoyl-CoA hydratase</fullName>
    </submittedName>
</protein>
<evidence type="ECO:0000256" key="1">
    <source>
        <dbReference type="ARBA" id="ARBA00005254"/>
    </source>
</evidence>
<dbReference type="CDD" id="cd06558">
    <property type="entry name" value="crotonase-like"/>
    <property type="match status" value="1"/>
</dbReference>
<dbReference type="InterPro" id="IPR029045">
    <property type="entry name" value="ClpP/crotonase-like_dom_sf"/>
</dbReference>
<dbReference type="InterPro" id="IPR001753">
    <property type="entry name" value="Enoyl-CoA_hydra/iso"/>
</dbReference>
<organism evidence="2 3">
    <name type="scientific">Saccharospirillum salsuginis</name>
    <dbReference type="NCBI Taxonomy" id="418750"/>
    <lineage>
        <taxon>Bacteria</taxon>
        <taxon>Pseudomonadati</taxon>
        <taxon>Pseudomonadota</taxon>
        <taxon>Gammaproteobacteria</taxon>
        <taxon>Oceanospirillales</taxon>
        <taxon>Saccharospirillaceae</taxon>
        <taxon>Saccharospirillum</taxon>
    </lineage>
</organism>
<dbReference type="Gene3D" id="3.90.226.10">
    <property type="entry name" value="2-enoyl-CoA Hydratase, Chain A, domain 1"/>
    <property type="match status" value="1"/>
</dbReference>
<gene>
    <name evidence="2" type="ORF">GCM10007392_27830</name>
</gene>
<name>A0A918NCY0_9GAMM</name>
<comment type="similarity">
    <text evidence="1">Belongs to the enoyl-CoA hydratase/isomerase family.</text>
</comment>
<reference evidence="2" key="2">
    <citation type="submission" date="2020-09" db="EMBL/GenBank/DDBJ databases">
        <authorList>
            <person name="Sun Q."/>
            <person name="Kim S."/>
        </authorList>
    </citation>
    <scope>NUCLEOTIDE SEQUENCE</scope>
    <source>
        <strain evidence="2">KCTC 22169</strain>
    </source>
</reference>
<dbReference type="PANTHER" id="PTHR43802:SF1">
    <property type="entry name" value="IP11341P-RELATED"/>
    <property type="match status" value="1"/>
</dbReference>
<dbReference type="Pfam" id="PF00378">
    <property type="entry name" value="ECH_1"/>
    <property type="match status" value="1"/>
</dbReference>
<dbReference type="RefSeq" id="WP_189609642.1">
    <property type="nucleotide sequence ID" value="NZ_BMXR01000006.1"/>
</dbReference>
<reference evidence="2" key="1">
    <citation type="journal article" date="2014" name="Int. J. Syst. Evol. Microbiol.">
        <title>Complete genome sequence of Corynebacterium casei LMG S-19264T (=DSM 44701T), isolated from a smear-ripened cheese.</title>
        <authorList>
            <consortium name="US DOE Joint Genome Institute (JGI-PGF)"/>
            <person name="Walter F."/>
            <person name="Albersmeier A."/>
            <person name="Kalinowski J."/>
            <person name="Ruckert C."/>
        </authorList>
    </citation>
    <scope>NUCLEOTIDE SEQUENCE</scope>
    <source>
        <strain evidence="2">KCTC 22169</strain>
    </source>
</reference>
<proteinExistence type="inferred from homology"/>
<evidence type="ECO:0000313" key="2">
    <source>
        <dbReference type="EMBL" id="GGX58404.1"/>
    </source>
</evidence>
<keyword evidence="3" id="KW-1185">Reference proteome</keyword>
<dbReference type="EMBL" id="BMXR01000006">
    <property type="protein sequence ID" value="GGX58404.1"/>
    <property type="molecule type" value="Genomic_DNA"/>
</dbReference>
<dbReference type="SUPFAM" id="SSF52096">
    <property type="entry name" value="ClpP/crotonase"/>
    <property type="match status" value="1"/>
</dbReference>
<dbReference type="Proteomes" id="UP000626148">
    <property type="component" value="Unassembled WGS sequence"/>
</dbReference>
<dbReference type="PANTHER" id="PTHR43802">
    <property type="entry name" value="ENOYL-COA HYDRATASE"/>
    <property type="match status" value="1"/>
</dbReference>
<sequence length="250" mass="27877">MNTEVRIEDDGAVRWLRLNRPERLNAVCEELYTALEQALMAADSDPDVRVVVLAGEGRAFCAGADLKRHREGRTEEQRRHYLWQEQRVCRQLFTHSKPIVCAMHGYAIGAGLELALNCDWRIGSESLQVSLPELGIGNFVGGGITALLPNLVGLANARRLMLQPNRKFSAVEAEQLGILDAVVTNDDLIDRAGHRAHELAELEPASLMTARRQLRDAVMHHYDRALAEEWQAMVAATGGADWHKKLEQNA</sequence>
<accession>A0A918NCY0</accession>
<evidence type="ECO:0000313" key="3">
    <source>
        <dbReference type="Proteomes" id="UP000626148"/>
    </source>
</evidence>
<dbReference type="AlphaFoldDB" id="A0A918NCY0"/>